<dbReference type="AlphaFoldDB" id="A0A6J1NC84"/>
<organism evidence="2 3">
    <name type="scientific">Bicyclus anynana</name>
    <name type="common">Squinting bush brown butterfly</name>
    <dbReference type="NCBI Taxonomy" id="110368"/>
    <lineage>
        <taxon>Eukaryota</taxon>
        <taxon>Metazoa</taxon>
        <taxon>Ecdysozoa</taxon>
        <taxon>Arthropoda</taxon>
        <taxon>Hexapoda</taxon>
        <taxon>Insecta</taxon>
        <taxon>Pterygota</taxon>
        <taxon>Neoptera</taxon>
        <taxon>Endopterygota</taxon>
        <taxon>Lepidoptera</taxon>
        <taxon>Glossata</taxon>
        <taxon>Ditrysia</taxon>
        <taxon>Papilionoidea</taxon>
        <taxon>Nymphalidae</taxon>
        <taxon>Satyrinae</taxon>
        <taxon>Satyrini</taxon>
        <taxon>Mycalesina</taxon>
        <taxon>Bicyclus</taxon>
    </lineage>
</organism>
<dbReference type="Proteomes" id="UP001652582">
    <property type="component" value="Chromosome 20"/>
</dbReference>
<reference evidence="3" key="1">
    <citation type="submission" date="2025-08" db="UniProtKB">
        <authorList>
            <consortium name="RefSeq"/>
        </authorList>
    </citation>
    <scope>IDENTIFICATION</scope>
</reference>
<proteinExistence type="predicted"/>
<evidence type="ECO:0000313" key="2">
    <source>
        <dbReference type="Proteomes" id="UP001652582"/>
    </source>
</evidence>
<feature type="transmembrane region" description="Helical" evidence="1">
    <location>
        <begin position="91"/>
        <end position="109"/>
    </location>
</feature>
<dbReference type="KEGG" id="bany:112050483"/>
<feature type="transmembrane region" description="Helical" evidence="1">
    <location>
        <begin position="280"/>
        <end position="301"/>
    </location>
</feature>
<accession>A0A6J1NC84</accession>
<protein>
    <submittedName>
        <fullName evidence="3">Uncharacterized protein LOC112050483</fullName>
    </submittedName>
</protein>
<dbReference type="GO" id="GO:0050909">
    <property type="term" value="P:sensory perception of taste"/>
    <property type="evidence" value="ECO:0007669"/>
    <property type="project" value="InterPro"/>
</dbReference>
<keyword evidence="2" id="KW-1185">Reference proteome</keyword>
<evidence type="ECO:0000256" key="1">
    <source>
        <dbReference type="SAM" id="Phobius"/>
    </source>
</evidence>
<dbReference type="RefSeq" id="XP_023944519.2">
    <property type="nucleotide sequence ID" value="XM_024088751.2"/>
</dbReference>
<dbReference type="GeneID" id="112050483"/>
<keyword evidence="1" id="KW-0472">Membrane</keyword>
<gene>
    <name evidence="3" type="primary">LOC112050483</name>
</gene>
<keyword evidence="1" id="KW-1133">Transmembrane helix</keyword>
<dbReference type="GO" id="GO:0005886">
    <property type="term" value="C:plasma membrane"/>
    <property type="evidence" value="ECO:0007669"/>
    <property type="project" value="UniProtKB-SubCell"/>
</dbReference>
<name>A0A6J1NC84_BICAN</name>
<dbReference type="OrthoDB" id="6513574at2759"/>
<keyword evidence="1" id="KW-0812">Transmembrane</keyword>
<feature type="transmembrane region" description="Helical" evidence="1">
    <location>
        <begin position="66"/>
        <end position="85"/>
    </location>
</feature>
<feature type="transmembrane region" description="Helical" evidence="1">
    <location>
        <begin position="12"/>
        <end position="33"/>
    </location>
</feature>
<evidence type="ECO:0000313" key="3">
    <source>
        <dbReference type="RefSeq" id="XP_023944519.2"/>
    </source>
</evidence>
<sequence length="302" mass="35384">MTLTIVTFNNSIQMFYILSFLQFVVDMYFIYLYRKDYMEYYSLYDYIDRVLGMPNYAQIKKSNNKICFFFIFLAATTILIDYTAWRIAYGWVLTTIYSIDYLYLALRIVSSLEIMTHFSQVLFRLKIVGDSIEVFHSSNNLKLGGFLAAQKKDRLDKLKIICYNHSDVILWYKRCYLLLLEQCDFINNAYGFRRTPHGSGSLPMLSTVMRIINSLCVLLIGISRCEQNYRETERIVSLIDDLIINKKTDEASSSSLLELRHLISTRPVQFKAMNFYRLDYSCFVSVISAIVTYTIILLQSLT</sequence>